<dbReference type="Proteomes" id="UP001370490">
    <property type="component" value="Unassembled WGS sequence"/>
</dbReference>
<evidence type="ECO:0000256" key="1">
    <source>
        <dbReference type="ARBA" id="ARBA00022737"/>
    </source>
</evidence>
<dbReference type="GO" id="GO:0009451">
    <property type="term" value="P:RNA modification"/>
    <property type="evidence" value="ECO:0007669"/>
    <property type="project" value="InterPro"/>
</dbReference>
<dbReference type="PANTHER" id="PTHR47926:SF349">
    <property type="entry name" value="(WILD MALAYSIAN BANANA) HYPOTHETICAL PROTEIN"/>
    <property type="match status" value="1"/>
</dbReference>
<reference evidence="3 4" key="1">
    <citation type="submission" date="2023-12" db="EMBL/GenBank/DDBJ databases">
        <title>A high-quality genome assembly for Dillenia turbinata (Dilleniales).</title>
        <authorList>
            <person name="Chanderbali A."/>
        </authorList>
    </citation>
    <scope>NUCLEOTIDE SEQUENCE [LARGE SCALE GENOMIC DNA]</scope>
    <source>
        <strain evidence="3">LSX21</strain>
        <tissue evidence="3">Leaf</tissue>
    </source>
</reference>
<proteinExistence type="predicted"/>
<dbReference type="PROSITE" id="PS51375">
    <property type="entry name" value="PPR"/>
    <property type="match status" value="1"/>
</dbReference>
<comment type="caution">
    <text evidence="3">The sequence shown here is derived from an EMBL/GenBank/DDBJ whole genome shotgun (WGS) entry which is preliminary data.</text>
</comment>
<dbReference type="NCBIfam" id="TIGR00756">
    <property type="entry name" value="PPR"/>
    <property type="match status" value="2"/>
</dbReference>
<dbReference type="GO" id="GO:0003723">
    <property type="term" value="F:RNA binding"/>
    <property type="evidence" value="ECO:0007669"/>
    <property type="project" value="InterPro"/>
</dbReference>
<dbReference type="InterPro" id="IPR002885">
    <property type="entry name" value="PPR_rpt"/>
</dbReference>
<accession>A0AAN8ZBJ4</accession>
<evidence type="ECO:0000313" key="3">
    <source>
        <dbReference type="EMBL" id="KAK6934244.1"/>
    </source>
</evidence>
<dbReference type="Gene3D" id="1.25.40.10">
    <property type="entry name" value="Tetratricopeptide repeat domain"/>
    <property type="match status" value="2"/>
</dbReference>
<dbReference type="AlphaFoldDB" id="A0AAN8ZBJ4"/>
<keyword evidence="1" id="KW-0677">Repeat</keyword>
<evidence type="ECO:0000313" key="4">
    <source>
        <dbReference type="Proteomes" id="UP001370490"/>
    </source>
</evidence>
<protein>
    <submittedName>
        <fullName evidence="3">Pentatricopeptide repeat</fullName>
    </submittedName>
</protein>
<sequence length="389" mass="43548">MLRFTPNIISRAKNRFLFHRNLHSSSFSKGSQTLETEEQSYASRLRQCTEALNTRLGKSIHAQFIKRSLLSSLYLHNHLLNMYVKCGDFDCGLNLFDEMPYRNVVSWTVVISGLVQHGYAEKGLLLFRRLHLSGVAPNEFTLVGALNACSLSGNISQAYQIFGYIVRLGFENNVFLFNAFLTALIRHCKLAAAVDVFEKCSCKDIVSWNAIIAGYLQFSYAEVPRFWVRLVSAGVKPDNFTFASVLTGLAALSDLELGLQVHAQLVKYGHGVEICVGNSLVDMYLKNHKLVDGFKAFNEMTLKDVISWTQIAAGCLLCGEPERVLGVIGQMKKEDDWAGVRTLRELMEARQVRKMPGSSWMEINGNCSLAPADGAFYQIEDLKFSVSNI</sequence>
<dbReference type="InterPro" id="IPR011990">
    <property type="entry name" value="TPR-like_helical_dom_sf"/>
</dbReference>
<dbReference type="EMBL" id="JBAMMX010000008">
    <property type="protein sequence ID" value="KAK6934244.1"/>
    <property type="molecule type" value="Genomic_DNA"/>
</dbReference>
<dbReference type="PANTHER" id="PTHR47926">
    <property type="entry name" value="PENTATRICOPEPTIDE REPEAT-CONTAINING PROTEIN"/>
    <property type="match status" value="1"/>
</dbReference>
<organism evidence="3 4">
    <name type="scientific">Dillenia turbinata</name>
    <dbReference type="NCBI Taxonomy" id="194707"/>
    <lineage>
        <taxon>Eukaryota</taxon>
        <taxon>Viridiplantae</taxon>
        <taxon>Streptophyta</taxon>
        <taxon>Embryophyta</taxon>
        <taxon>Tracheophyta</taxon>
        <taxon>Spermatophyta</taxon>
        <taxon>Magnoliopsida</taxon>
        <taxon>eudicotyledons</taxon>
        <taxon>Gunneridae</taxon>
        <taxon>Pentapetalae</taxon>
        <taxon>Dilleniales</taxon>
        <taxon>Dilleniaceae</taxon>
        <taxon>Dillenia</taxon>
    </lineage>
</organism>
<dbReference type="InterPro" id="IPR046960">
    <property type="entry name" value="PPR_At4g14850-like_plant"/>
</dbReference>
<dbReference type="FunFam" id="1.25.40.10:FF:000031">
    <property type="entry name" value="Pentatricopeptide repeat-containing protein mitochondrial"/>
    <property type="match status" value="1"/>
</dbReference>
<keyword evidence="4" id="KW-1185">Reference proteome</keyword>
<evidence type="ECO:0000256" key="2">
    <source>
        <dbReference type="PROSITE-ProRule" id="PRU00708"/>
    </source>
</evidence>
<dbReference type="Pfam" id="PF01535">
    <property type="entry name" value="PPR"/>
    <property type="match status" value="4"/>
</dbReference>
<feature type="repeat" description="PPR" evidence="2">
    <location>
        <begin position="103"/>
        <end position="137"/>
    </location>
</feature>
<name>A0AAN8ZBJ4_9MAGN</name>
<gene>
    <name evidence="3" type="ORF">RJ641_034399</name>
</gene>